<comment type="similarity">
    <text evidence="2">Belongs to the CYBC1 family.</text>
</comment>
<dbReference type="EMBL" id="CP111013">
    <property type="protein sequence ID" value="WAQ96925.1"/>
    <property type="molecule type" value="Genomic_DNA"/>
</dbReference>
<keyword evidence="8" id="KW-0472">Membrane</keyword>
<keyword evidence="13" id="KW-1185">Reference proteome</keyword>
<evidence type="ECO:0000256" key="2">
    <source>
        <dbReference type="ARBA" id="ARBA00009907"/>
    </source>
</evidence>
<evidence type="ECO:0000256" key="10">
    <source>
        <dbReference type="ARBA" id="ARBA00030424"/>
    </source>
</evidence>
<evidence type="ECO:0000256" key="8">
    <source>
        <dbReference type="ARBA" id="ARBA00023136"/>
    </source>
</evidence>
<dbReference type="Pfam" id="PF15169">
    <property type="entry name" value="Cybc1_Eros"/>
    <property type="match status" value="1"/>
</dbReference>
<evidence type="ECO:0000256" key="5">
    <source>
        <dbReference type="ARBA" id="ARBA00022824"/>
    </source>
</evidence>
<keyword evidence="4" id="KW-0812">Transmembrane</keyword>
<dbReference type="InterPro" id="IPR027846">
    <property type="entry name" value="Cybc1"/>
</dbReference>
<keyword evidence="9" id="KW-0143">Chaperone</keyword>
<dbReference type="PANTHER" id="PTHR31837:SF3">
    <property type="entry name" value="CYTOCHROME B-245 CHAPERONE 1"/>
    <property type="match status" value="1"/>
</dbReference>
<name>A0ABY7DKQ5_MYAAR</name>
<dbReference type="PANTHER" id="PTHR31837">
    <property type="entry name" value="CYTOCHROME B-245 CHAPERONE 1"/>
    <property type="match status" value="1"/>
</dbReference>
<evidence type="ECO:0000256" key="7">
    <source>
        <dbReference type="ARBA" id="ARBA00022989"/>
    </source>
</evidence>
<organism evidence="12 13">
    <name type="scientific">Mya arenaria</name>
    <name type="common">Soft-shell clam</name>
    <dbReference type="NCBI Taxonomy" id="6604"/>
    <lineage>
        <taxon>Eukaryota</taxon>
        <taxon>Metazoa</taxon>
        <taxon>Spiralia</taxon>
        <taxon>Lophotrochozoa</taxon>
        <taxon>Mollusca</taxon>
        <taxon>Bivalvia</taxon>
        <taxon>Autobranchia</taxon>
        <taxon>Heteroconchia</taxon>
        <taxon>Euheterodonta</taxon>
        <taxon>Imparidentia</taxon>
        <taxon>Neoheterodontei</taxon>
        <taxon>Myida</taxon>
        <taxon>Myoidea</taxon>
        <taxon>Myidae</taxon>
        <taxon>Mya</taxon>
    </lineage>
</organism>
<sequence length="124" mass="13370">MLIVVAQVDDVSDVGIREEATSFVGKSYQVVLTLSAGMTVAITDALTFGFPSEHQAIAKKIRTFLDLAEVAGNDYLESSDDEAESTEDSDFECIDKSELVDEICPEEEAGNQEEVGEDIKAADS</sequence>
<evidence type="ECO:0000256" key="1">
    <source>
        <dbReference type="ARBA" id="ARBA00004389"/>
    </source>
</evidence>
<accession>A0ABY7DKQ5</accession>
<feature type="region of interest" description="Disordered" evidence="11">
    <location>
        <begin position="105"/>
        <end position="124"/>
    </location>
</feature>
<comment type="subcellular location">
    <subcellularLocation>
        <location evidence="1">Endoplasmic reticulum membrane</location>
        <topology evidence="1">Single-pass membrane protein</topology>
    </subcellularLocation>
</comment>
<evidence type="ECO:0000313" key="12">
    <source>
        <dbReference type="EMBL" id="WAQ96925.1"/>
    </source>
</evidence>
<evidence type="ECO:0000256" key="6">
    <source>
        <dbReference type="ARBA" id="ARBA00022859"/>
    </source>
</evidence>
<evidence type="ECO:0000256" key="4">
    <source>
        <dbReference type="ARBA" id="ARBA00022692"/>
    </source>
</evidence>
<dbReference type="Proteomes" id="UP001164746">
    <property type="component" value="Chromosome 2"/>
</dbReference>
<evidence type="ECO:0000256" key="11">
    <source>
        <dbReference type="SAM" id="MobiDB-lite"/>
    </source>
</evidence>
<evidence type="ECO:0000256" key="9">
    <source>
        <dbReference type="ARBA" id="ARBA00023186"/>
    </source>
</evidence>
<keyword evidence="7" id="KW-1133">Transmembrane helix</keyword>
<keyword evidence="3" id="KW-0399">Innate immunity</keyword>
<evidence type="ECO:0000256" key="3">
    <source>
        <dbReference type="ARBA" id="ARBA00022588"/>
    </source>
</evidence>
<gene>
    <name evidence="12" type="ORF">MAR_029615</name>
</gene>
<keyword evidence="5" id="KW-0256">Endoplasmic reticulum</keyword>
<protein>
    <recommendedName>
        <fullName evidence="10">Essential for reactive oxygen species protein</fullName>
    </recommendedName>
</protein>
<feature type="compositionally biased region" description="Acidic residues" evidence="11">
    <location>
        <begin position="105"/>
        <end position="116"/>
    </location>
</feature>
<proteinExistence type="inferred from homology"/>
<keyword evidence="6" id="KW-0391">Immunity</keyword>
<evidence type="ECO:0000313" key="13">
    <source>
        <dbReference type="Proteomes" id="UP001164746"/>
    </source>
</evidence>
<reference evidence="12" key="1">
    <citation type="submission" date="2022-11" db="EMBL/GenBank/DDBJ databases">
        <title>Centuries of genome instability and evolution in soft-shell clam transmissible cancer (bioRxiv).</title>
        <authorList>
            <person name="Hart S.F.M."/>
            <person name="Yonemitsu M.A."/>
            <person name="Giersch R.M."/>
            <person name="Beal B.F."/>
            <person name="Arriagada G."/>
            <person name="Davis B.W."/>
            <person name="Ostrander E.A."/>
            <person name="Goff S.P."/>
            <person name="Metzger M.J."/>
        </authorList>
    </citation>
    <scope>NUCLEOTIDE SEQUENCE</scope>
    <source>
        <strain evidence="12">MELC-2E11</strain>
        <tissue evidence="12">Siphon/mantle</tissue>
    </source>
</reference>